<dbReference type="OrthoDB" id="9814566at2"/>
<protein>
    <submittedName>
        <fullName evidence="1">CPXCG motif-containing cysteine-rich protein</fullName>
    </submittedName>
</protein>
<dbReference type="RefSeq" id="WP_138853495.1">
    <property type="nucleotide sequence ID" value="NZ_CP040710.1"/>
</dbReference>
<name>A0A5B7SRB4_9FLAO</name>
<keyword evidence="2" id="KW-1185">Reference proteome</keyword>
<proteinExistence type="predicted"/>
<evidence type="ECO:0000313" key="1">
    <source>
        <dbReference type="EMBL" id="QCX01156.1"/>
    </source>
</evidence>
<dbReference type="AlphaFoldDB" id="A0A5B7SRB4"/>
<dbReference type="InterPro" id="IPR025990">
    <property type="entry name" value="zinc_ribbon_bacterial"/>
</dbReference>
<accession>A0A5B7SRB4</accession>
<organism evidence="1 2">
    <name type="scientific">Aggregatimonas sangjinii</name>
    <dbReference type="NCBI Taxonomy" id="2583587"/>
    <lineage>
        <taxon>Bacteria</taxon>
        <taxon>Pseudomonadati</taxon>
        <taxon>Bacteroidota</taxon>
        <taxon>Flavobacteriia</taxon>
        <taxon>Flavobacteriales</taxon>
        <taxon>Flavobacteriaceae</taxon>
        <taxon>Aggregatimonas</taxon>
    </lineage>
</organism>
<dbReference type="Pfam" id="PF14255">
    <property type="entry name" value="Zn_ribbon_21"/>
    <property type="match status" value="1"/>
</dbReference>
<dbReference type="Proteomes" id="UP000310017">
    <property type="component" value="Chromosome"/>
</dbReference>
<dbReference type="KEGG" id="asag:FGM00_13930"/>
<reference evidence="1 2" key="1">
    <citation type="submission" date="2019-05" db="EMBL/GenBank/DDBJ databases">
        <title>Genome sequencing of F202Z8.</title>
        <authorList>
            <person name="Kwon Y.M."/>
        </authorList>
    </citation>
    <scope>NUCLEOTIDE SEQUENCE [LARGE SCALE GENOMIC DNA]</scope>
    <source>
        <strain evidence="1 2">F202Z8</strain>
    </source>
</reference>
<sequence>MYEHFFQCPYCWEEISMLLDPSITSQTYVEDCEVCCNPIEVTPRFEENELVGFDAQDIEQ</sequence>
<dbReference type="EMBL" id="CP040710">
    <property type="protein sequence ID" value="QCX01156.1"/>
    <property type="molecule type" value="Genomic_DNA"/>
</dbReference>
<evidence type="ECO:0000313" key="2">
    <source>
        <dbReference type="Proteomes" id="UP000310017"/>
    </source>
</evidence>
<gene>
    <name evidence="1" type="ORF">FGM00_13930</name>
</gene>